<comment type="caution">
    <text evidence="3">The sequence shown here is derived from an EMBL/GenBank/DDBJ whole genome shotgun (WGS) entry which is preliminary data.</text>
</comment>
<dbReference type="OrthoDB" id="542013at2759"/>
<evidence type="ECO:0000256" key="2">
    <source>
        <dbReference type="ARBA" id="ARBA00023002"/>
    </source>
</evidence>
<reference evidence="3" key="1">
    <citation type="submission" date="2020-02" db="EMBL/GenBank/DDBJ databases">
        <authorList>
            <person name="Palmer J.M."/>
        </authorList>
    </citation>
    <scope>NUCLEOTIDE SEQUENCE</scope>
    <source>
        <strain evidence="3">EPUS1.4</strain>
        <tissue evidence="3">Thallus</tissue>
    </source>
</reference>
<dbReference type="Pfam" id="PF00106">
    <property type="entry name" value="adh_short"/>
    <property type="match status" value="1"/>
</dbReference>
<keyword evidence="4" id="KW-1185">Reference proteome</keyword>
<dbReference type="Proteomes" id="UP000606974">
    <property type="component" value="Unassembled WGS sequence"/>
</dbReference>
<organism evidence="3 4">
    <name type="scientific">Endocarpon pusillum</name>
    <dbReference type="NCBI Taxonomy" id="364733"/>
    <lineage>
        <taxon>Eukaryota</taxon>
        <taxon>Fungi</taxon>
        <taxon>Dikarya</taxon>
        <taxon>Ascomycota</taxon>
        <taxon>Pezizomycotina</taxon>
        <taxon>Eurotiomycetes</taxon>
        <taxon>Chaetothyriomycetidae</taxon>
        <taxon>Verrucariales</taxon>
        <taxon>Verrucariaceae</taxon>
        <taxon>Endocarpon</taxon>
    </lineage>
</organism>
<dbReference type="SUPFAM" id="SSF51735">
    <property type="entry name" value="NAD(P)-binding Rossmann-fold domains"/>
    <property type="match status" value="1"/>
</dbReference>
<dbReference type="AlphaFoldDB" id="A0A8H7E3G6"/>
<comment type="similarity">
    <text evidence="1">Belongs to the short-chain dehydrogenases/reductases (SDR) family.</text>
</comment>
<keyword evidence="2" id="KW-0560">Oxidoreductase</keyword>
<dbReference type="PANTHER" id="PTHR43157:SF31">
    <property type="entry name" value="PHOSPHATIDYLINOSITOL-GLYCAN BIOSYNTHESIS CLASS F PROTEIN"/>
    <property type="match status" value="1"/>
</dbReference>
<dbReference type="PANTHER" id="PTHR43157">
    <property type="entry name" value="PHOSPHATIDYLINOSITOL-GLYCAN BIOSYNTHESIS CLASS F PROTEIN-RELATED"/>
    <property type="match status" value="1"/>
</dbReference>
<accession>A0A8H7E3G6</accession>
<sequence>MVQSALWDFLRGQFTRLPYPETTFTDQVVIVTGSNVGLGFEAAKHCTRLNAAKVILAVRNLDKGNAAKRAIEEATGRRGGVVEVWPLDLSSYESVKAFAQRAMRLPRLDVLLENAGIAGPPYRLAEDNESTITVNVVSTFLLGLLLLPKLRETGQRYNNTPRLPHLVIVSSGVHYFTKLPEQSAPEGKILATLNDKATANMGDRYNVSKLLEVLFTRELAARSPLPSQAGNARGKGGVIINYLNPGLCHSELARNAGLGLKFMKFLLARSTEVGSRTLVHAASAGEETHGQYLSDCKVSRVSPLVSNDTEKHGGKLHTRIWDEIVRKLEAIQPGIMQNL</sequence>
<evidence type="ECO:0008006" key="5">
    <source>
        <dbReference type="Google" id="ProtNLM"/>
    </source>
</evidence>
<dbReference type="GO" id="GO:0016491">
    <property type="term" value="F:oxidoreductase activity"/>
    <property type="evidence" value="ECO:0007669"/>
    <property type="project" value="UniProtKB-KW"/>
</dbReference>
<dbReference type="PRINTS" id="PR00081">
    <property type="entry name" value="GDHRDH"/>
</dbReference>
<dbReference type="Gene3D" id="3.40.50.720">
    <property type="entry name" value="NAD(P)-binding Rossmann-like Domain"/>
    <property type="match status" value="1"/>
</dbReference>
<evidence type="ECO:0000256" key="1">
    <source>
        <dbReference type="ARBA" id="ARBA00006484"/>
    </source>
</evidence>
<gene>
    <name evidence="3" type="ORF">GJ744_001232</name>
</gene>
<evidence type="ECO:0000313" key="4">
    <source>
        <dbReference type="Proteomes" id="UP000606974"/>
    </source>
</evidence>
<proteinExistence type="inferred from homology"/>
<dbReference type="EMBL" id="JAACFV010000117">
    <property type="protein sequence ID" value="KAF7505166.1"/>
    <property type="molecule type" value="Genomic_DNA"/>
</dbReference>
<name>A0A8H7E3G6_9EURO</name>
<dbReference type="InterPro" id="IPR002347">
    <property type="entry name" value="SDR_fam"/>
</dbReference>
<dbReference type="InterPro" id="IPR036291">
    <property type="entry name" value="NAD(P)-bd_dom_sf"/>
</dbReference>
<protein>
    <recommendedName>
        <fullName evidence="5">Short-chain dehydrogenase</fullName>
    </recommendedName>
</protein>
<evidence type="ECO:0000313" key="3">
    <source>
        <dbReference type="EMBL" id="KAF7505166.1"/>
    </source>
</evidence>